<evidence type="ECO:0000313" key="2">
    <source>
        <dbReference type="EMBL" id="GET32345.1"/>
    </source>
</evidence>
<accession>A0A5M4AWP8</accession>
<evidence type="ECO:0000256" key="1">
    <source>
        <dbReference type="SAM" id="MobiDB-lite"/>
    </source>
</evidence>
<comment type="caution">
    <text evidence="2">The sequence shown here is derived from an EMBL/GenBank/DDBJ whole genome shotgun (WGS) entry which is preliminary data.</text>
</comment>
<name>A0A5M4AWP8_9BACT</name>
<dbReference type="Proteomes" id="UP000391834">
    <property type="component" value="Unassembled WGS sequence"/>
</dbReference>
<protein>
    <submittedName>
        <fullName evidence="2">Uncharacterized protein</fullName>
    </submittedName>
</protein>
<evidence type="ECO:0000313" key="3">
    <source>
        <dbReference type="Proteomes" id="UP000391834"/>
    </source>
</evidence>
<dbReference type="AlphaFoldDB" id="A0A5M4AWP8"/>
<sequence>MLKEMKDPVVTQDREAQKEVKDPAGIHELKVRKEEEIQSIFQELSAPTEANAPIGFPGTKVPTGENTPIEKTLALGVTTTDQIILTTVKTIVFLDGMKIGVTAARNVTHEELRKDPIRTAT</sequence>
<dbReference type="EMBL" id="BLAX01000001">
    <property type="protein sequence ID" value="GET32345.1"/>
    <property type="molecule type" value="Genomic_DNA"/>
</dbReference>
<organism evidence="2 3">
    <name type="scientific">Prolixibacter bellariivorans</name>
    <dbReference type="NCBI Taxonomy" id="314319"/>
    <lineage>
        <taxon>Bacteria</taxon>
        <taxon>Pseudomonadati</taxon>
        <taxon>Bacteroidota</taxon>
        <taxon>Bacteroidia</taxon>
        <taxon>Marinilabiliales</taxon>
        <taxon>Prolixibacteraceae</taxon>
        <taxon>Prolixibacter</taxon>
    </lineage>
</organism>
<reference evidence="2 3" key="1">
    <citation type="submission" date="2019-10" db="EMBL/GenBank/DDBJ databases">
        <title>Prolixibacter strains distinguished by the presence of nitrate reductase genes were adept at nitrate-dependent anaerobic corrosion of metallic iron and carbon steel.</title>
        <authorList>
            <person name="Iino T."/>
            <person name="Shono N."/>
            <person name="Ito K."/>
            <person name="Nakamura R."/>
            <person name="Sueoka K."/>
            <person name="Harayama S."/>
            <person name="Ohkuma M."/>
        </authorList>
    </citation>
    <scope>NUCLEOTIDE SEQUENCE [LARGE SCALE GENOMIC DNA]</scope>
    <source>
        <strain evidence="2 3">JCM 13498</strain>
    </source>
</reference>
<proteinExistence type="predicted"/>
<feature type="region of interest" description="Disordered" evidence="1">
    <location>
        <begin position="1"/>
        <end position="25"/>
    </location>
</feature>
<gene>
    <name evidence="2" type="ORF">PbJCM13498_12080</name>
</gene>
<keyword evidence="3" id="KW-1185">Reference proteome</keyword>